<keyword evidence="4" id="KW-1185">Reference proteome</keyword>
<feature type="compositionally biased region" description="Low complexity" evidence="1">
    <location>
        <begin position="161"/>
        <end position="173"/>
    </location>
</feature>
<name>A0ABW0IUU8_9HYPH</name>
<protein>
    <submittedName>
        <fullName evidence="3">Ribbon-helix-helix domain-containing protein</fullName>
    </submittedName>
</protein>
<dbReference type="Pfam" id="PF20605">
    <property type="entry name" value="Antitox_RHH"/>
    <property type="match status" value="1"/>
</dbReference>
<feature type="region of interest" description="Disordered" evidence="1">
    <location>
        <begin position="157"/>
        <end position="186"/>
    </location>
</feature>
<organism evidence="3 4">
    <name type="scientific">Bosea eneae</name>
    <dbReference type="NCBI Taxonomy" id="151454"/>
    <lineage>
        <taxon>Bacteria</taxon>
        <taxon>Pseudomonadati</taxon>
        <taxon>Pseudomonadota</taxon>
        <taxon>Alphaproteobacteria</taxon>
        <taxon>Hyphomicrobiales</taxon>
        <taxon>Boseaceae</taxon>
        <taxon>Bosea</taxon>
    </lineage>
</organism>
<dbReference type="EMBL" id="JBHSLW010000023">
    <property type="protein sequence ID" value="MFC5420908.1"/>
    <property type="molecule type" value="Genomic_DNA"/>
</dbReference>
<feature type="domain" description="Antitoxin-like ribbon-helix-helix" evidence="2">
    <location>
        <begin position="185"/>
        <end position="230"/>
    </location>
</feature>
<evidence type="ECO:0000259" key="2">
    <source>
        <dbReference type="Pfam" id="PF20605"/>
    </source>
</evidence>
<evidence type="ECO:0000313" key="4">
    <source>
        <dbReference type="Proteomes" id="UP001596053"/>
    </source>
</evidence>
<evidence type="ECO:0000256" key="1">
    <source>
        <dbReference type="SAM" id="MobiDB-lite"/>
    </source>
</evidence>
<dbReference type="RefSeq" id="WP_377799266.1">
    <property type="nucleotide sequence ID" value="NZ_JBHSLW010000023.1"/>
</dbReference>
<dbReference type="InterPro" id="IPR046765">
    <property type="entry name" value="Antitox_RHH"/>
</dbReference>
<reference evidence="4" key="1">
    <citation type="journal article" date="2019" name="Int. J. Syst. Evol. Microbiol.">
        <title>The Global Catalogue of Microorganisms (GCM) 10K type strain sequencing project: providing services to taxonomists for standard genome sequencing and annotation.</title>
        <authorList>
            <consortium name="The Broad Institute Genomics Platform"/>
            <consortium name="The Broad Institute Genome Sequencing Center for Infectious Disease"/>
            <person name="Wu L."/>
            <person name="Ma J."/>
        </authorList>
    </citation>
    <scope>NUCLEOTIDE SEQUENCE [LARGE SCALE GENOMIC DNA]</scope>
    <source>
        <strain evidence="4">NCAIM B.01391</strain>
    </source>
</reference>
<sequence length="266" mass="29204">MLKSFAISALFTMPVQNMPGRMAVFVRELLVLIKPTIGRRHRAPAGRPMVGPSRARDTGLQIEFHGIDPLTFPHTLRKEVGRPLLRRPRQDYPAATVSDFAPPLIAMLKMQIIGIMQSQHAGMPDVGTIDIAGLGHNDMQRASALAGIMAEKHEPLAEASAETATPQAGPTPTAHERASPLAPSRRGRKALTVHVDLDTHVRLKVMAAREVTTLEALVGEALDLLFATRHDRLERDTDDRRHVETAIRVDRQMPSTTCSAAAARRR</sequence>
<accession>A0ABW0IUU8</accession>
<dbReference type="Proteomes" id="UP001596053">
    <property type="component" value="Unassembled WGS sequence"/>
</dbReference>
<gene>
    <name evidence="3" type="ORF">ACFPOB_15220</name>
</gene>
<proteinExistence type="predicted"/>
<comment type="caution">
    <text evidence="3">The sequence shown here is derived from an EMBL/GenBank/DDBJ whole genome shotgun (WGS) entry which is preliminary data.</text>
</comment>
<evidence type="ECO:0000313" key="3">
    <source>
        <dbReference type="EMBL" id="MFC5420908.1"/>
    </source>
</evidence>